<organism evidence="3 4">
    <name type="scientific">Phycicoccus avicenniae</name>
    <dbReference type="NCBI Taxonomy" id="2828860"/>
    <lineage>
        <taxon>Bacteria</taxon>
        <taxon>Bacillati</taxon>
        <taxon>Actinomycetota</taxon>
        <taxon>Actinomycetes</taxon>
        <taxon>Micrococcales</taxon>
        <taxon>Intrasporangiaceae</taxon>
        <taxon>Phycicoccus</taxon>
    </lineage>
</organism>
<evidence type="ECO:0000256" key="1">
    <source>
        <dbReference type="ARBA" id="ARBA00023239"/>
    </source>
</evidence>
<dbReference type="Gene3D" id="3.20.20.140">
    <property type="entry name" value="Metal-dependent hydrolases"/>
    <property type="match status" value="1"/>
</dbReference>
<name>A0A941DA20_9MICO</name>
<keyword evidence="4" id="KW-1185">Reference proteome</keyword>
<accession>A0A941DA20</accession>
<evidence type="ECO:0000313" key="3">
    <source>
        <dbReference type="EMBL" id="MBR7744869.1"/>
    </source>
</evidence>
<dbReference type="Pfam" id="PF04909">
    <property type="entry name" value="Amidohydro_2"/>
    <property type="match status" value="1"/>
</dbReference>
<protein>
    <submittedName>
        <fullName evidence="3">Amidohydrolase</fullName>
    </submittedName>
</protein>
<evidence type="ECO:0000313" key="4">
    <source>
        <dbReference type="Proteomes" id="UP000677016"/>
    </source>
</evidence>
<dbReference type="Proteomes" id="UP000677016">
    <property type="component" value="Unassembled WGS sequence"/>
</dbReference>
<dbReference type="InterPro" id="IPR032465">
    <property type="entry name" value="ACMSD"/>
</dbReference>
<dbReference type="SUPFAM" id="SSF51556">
    <property type="entry name" value="Metallo-dependent hydrolases"/>
    <property type="match status" value="1"/>
</dbReference>
<dbReference type="InterPro" id="IPR006680">
    <property type="entry name" value="Amidohydro-rel"/>
</dbReference>
<reference evidence="3" key="1">
    <citation type="submission" date="2021-04" db="EMBL/GenBank/DDBJ databases">
        <title>Phycicoccus avicenniae sp. nov., a novel endophytic actinomycetes isolated from branch of Avicennia mariana.</title>
        <authorList>
            <person name="Tuo L."/>
        </authorList>
    </citation>
    <scope>NUCLEOTIDE SEQUENCE</scope>
    <source>
        <strain evidence="3">BSK3Z-2</strain>
    </source>
</reference>
<dbReference type="PANTHER" id="PTHR21240:SF28">
    <property type="entry name" value="ISO-OROTATE DECARBOXYLASE (EUROFUNG)"/>
    <property type="match status" value="1"/>
</dbReference>
<sequence>MSGATVPAVPPRTDEDVPAFWRALGLPGLYDVHVHFLPPRIQRAVWAVFDDAGPKIGRPWPIRYRGSVQERVEHLRAMGVRRFGTLPYAHKPGVATFLNDWARTFAGEVPEALWSATLYPEPEAARYVPDLVAAGAQVWKVHVQVGEFALDDPLLDPAWEVLAAAGTPVVVHAGSGPVGNAFTGPVPLRRVLERHPLLTVVVAHLGAPEYAGFLDLAERFERTHLDTTMVWTDFFSAIEEAGAFPDDLLPRLADLGPKVLLGSDFPTIPYPYAHQLEALARLRDREPRLDDAWLRQVCWETPRRLVEGA</sequence>
<comment type="caution">
    <text evidence="3">The sequence shown here is derived from an EMBL/GenBank/DDBJ whole genome shotgun (WGS) entry which is preliminary data.</text>
</comment>
<dbReference type="EMBL" id="JAGSNF010000025">
    <property type="protein sequence ID" value="MBR7744869.1"/>
    <property type="molecule type" value="Genomic_DNA"/>
</dbReference>
<dbReference type="GO" id="GO:0016831">
    <property type="term" value="F:carboxy-lyase activity"/>
    <property type="evidence" value="ECO:0007669"/>
    <property type="project" value="InterPro"/>
</dbReference>
<feature type="domain" description="Amidohydrolase-related" evidence="2">
    <location>
        <begin position="30"/>
        <end position="305"/>
    </location>
</feature>
<dbReference type="InterPro" id="IPR032466">
    <property type="entry name" value="Metal_Hydrolase"/>
</dbReference>
<dbReference type="AlphaFoldDB" id="A0A941DA20"/>
<evidence type="ECO:0000259" key="2">
    <source>
        <dbReference type="Pfam" id="PF04909"/>
    </source>
</evidence>
<dbReference type="GO" id="GO:0016787">
    <property type="term" value="F:hydrolase activity"/>
    <property type="evidence" value="ECO:0007669"/>
    <property type="project" value="InterPro"/>
</dbReference>
<dbReference type="CDD" id="cd01292">
    <property type="entry name" value="metallo-dependent_hydrolases"/>
    <property type="match status" value="1"/>
</dbReference>
<keyword evidence="1" id="KW-0456">Lyase</keyword>
<dbReference type="GO" id="GO:0005737">
    <property type="term" value="C:cytoplasm"/>
    <property type="evidence" value="ECO:0007669"/>
    <property type="project" value="TreeGrafter"/>
</dbReference>
<dbReference type="GO" id="GO:0019748">
    <property type="term" value="P:secondary metabolic process"/>
    <property type="evidence" value="ECO:0007669"/>
    <property type="project" value="TreeGrafter"/>
</dbReference>
<gene>
    <name evidence="3" type="ORF">KC207_16365</name>
</gene>
<dbReference type="PANTHER" id="PTHR21240">
    <property type="entry name" value="2-AMINO-3-CARBOXYLMUCONATE-6-SEMIALDEHYDE DECARBOXYLASE"/>
    <property type="match status" value="1"/>
</dbReference>
<proteinExistence type="predicted"/>